<evidence type="ECO:0000313" key="8">
    <source>
        <dbReference type="EMBL" id="PKM88570.1"/>
    </source>
</evidence>
<comment type="similarity">
    <text evidence="2">Belongs to the autoinducer-2 exporter (AI-2E) (TC 2.A.86) family.</text>
</comment>
<reference evidence="8 9" key="1">
    <citation type="journal article" date="2017" name="ISME J.">
        <title>Potential for microbial H2 and metal transformations associated with novel bacteria and archaea in deep terrestrial subsurface sediments.</title>
        <authorList>
            <person name="Hernsdorf A.W."/>
            <person name="Amano Y."/>
            <person name="Miyakawa K."/>
            <person name="Ise K."/>
            <person name="Suzuki Y."/>
            <person name="Anantharaman K."/>
            <person name="Probst A."/>
            <person name="Burstein D."/>
            <person name="Thomas B.C."/>
            <person name="Banfield J.F."/>
        </authorList>
    </citation>
    <scope>NUCLEOTIDE SEQUENCE [LARGE SCALE GENOMIC DNA]</scope>
    <source>
        <strain evidence="8">HGW-Falkowbacteria-2</strain>
    </source>
</reference>
<proteinExistence type="inferred from homology"/>
<evidence type="ECO:0000256" key="6">
    <source>
        <dbReference type="SAM" id="MobiDB-lite"/>
    </source>
</evidence>
<gene>
    <name evidence="8" type="ORF">CVU83_01545</name>
</gene>
<evidence type="ECO:0000313" key="9">
    <source>
        <dbReference type="Proteomes" id="UP000233325"/>
    </source>
</evidence>
<evidence type="ECO:0000256" key="2">
    <source>
        <dbReference type="ARBA" id="ARBA00009773"/>
    </source>
</evidence>
<feature type="transmembrane region" description="Helical" evidence="7">
    <location>
        <begin position="274"/>
        <end position="296"/>
    </location>
</feature>
<keyword evidence="5 7" id="KW-0472">Membrane</keyword>
<protein>
    <recommendedName>
        <fullName evidence="10">AI-2E family transporter</fullName>
    </recommendedName>
</protein>
<dbReference type="GO" id="GO:0016020">
    <property type="term" value="C:membrane"/>
    <property type="evidence" value="ECO:0007669"/>
    <property type="project" value="UniProtKB-SubCell"/>
</dbReference>
<feature type="region of interest" description="Disordered" evidence="6">
    <location>
        <begin position="350"/>
        <end position="396"/>
    </location>
</feature>
<dbReference type="AlphaFoldDB" id="A0A2N2E1G2"/>
<feature type="compositionally biased region" description="Basic and acidic residues" evidence="6">
    <location>
        <begin position="366"/>
        <end position="384"/>
    </location>
</feature>
<feature type="transmembrane region" description="Helical" evidence="7">
    <location>
        <begin position="59"/>
        <end position="81"/>
    </location>
</feature>
<dbReference type="PANTHER" id="PTHR21716:SF4">
    <property type="entry name" value="TRANSMEMBRANE PROTEIN 245"/>
    <property type="match status" value="1"/>
</dbReference>
<feature type="transmembrane region" description="Helical" evidence="7">
    <location>
        <begin position="237"/>
        <end position="267"/>
    </location>
</feature>
<dbReference type="InterPro" id="IPR002549">
    <property type="entry name" value="AI-2E-like"/>
</dbReference>
<feature type="transmembrane region" description="Helical" evidence="7">
    <location>
        <begin position="308"/>
        <end position="341"/>
    </location>
</feature>
<feature type="transmembrane region" description="Helical" evidence="7">
    <location>
        <begin position="206"/>
        <end position="231"/>
    </location>
</feature>
<evidence type="ECO:0008006" key="10">
    <source>
        <dbReference type="Google" id="ProtNLM"/>
    </source>
</evidence>
<evidence type="ECO:0000256" key="1">
    <source>
        <dbReference type="ARBA" id="ARBA00004141"/>
    </source>
</evidence>
<dbReference type="EMBL" id="PHAH01000015">
    <property type="protein sequence ID" value="PKM88570.1"/>
    <property type="molecule type" value="Genomic_DNA"/>
</dbReference>
<evidence type="ECO:0000256" key="7">
    <source>
        <dbReference type="SAM" id="Phobius"/>
    </source>
</evidence>
<dbReference type="Proteomes" id="UP000233325">
    <property type="component" value="Unassembled WGS sequence"/>
</dbReference>
<accession>A0A2N2E1G2</accession>
<organism evidence="8 9">
    <name type="scientific">Candidatus Falkowbacteria bacterium HGW-Falkowbacteria-2</name>
    <dbReference type="NCBI Taxonomy" id="2013769"/>
    <lineage>
        <taxon>Bacteria</taxon>
        <taxon>Candidatus Falkowiibacteriota</taxon>
    </lineage>
</organism>
<feature type="transmembrane region" description="Helical" evidence="7">
    <location>
        <begin position="9"/>
        <end position="25"/>
    </location>
</feature>
<dbReference type="Pfam" id="PF01594">
    <property type="entry name" value="AI-2E_transport"/>
    <property type="match status" value="1"/>
</dbReference>
<keyword evidence="3 7" id="KW-0812">Transmembrane</keyword>
<sequence>MTKSLTKPFLLILVGLVLLGCYFVFRPFLTEIFIAAVLVTIFYPLYLKITKLLRGRQNLAALLMCLVLVLLIIIPTVRLIIYAGQESVQAYEQAVNFFNRHSVDGVIQPSIIPDKLFGAFDISSFVNNENFKNMFLDVLKQSSNWLLSGATTLLKGTTDFIVSLFIIIITMFFFFVDGKNMLRKVMVLSPLPNAYDREIYEKFRSVSYTTIISTFVTAAAQGVVGAIGFAIVGFPPFLAGILVALLSLLPYLGSMIFYVPVGIYYLIVGQVWQGIFILLWGAIIIGSIDNIIRAYMLKGRAQVNPIFIVFSILGGVLLFGFWGVVIGPLIIAIAVTILHIYELEFCDELEDEDESNTPSARKASKRVKEERQEESEEEKKRQREMMAALRRPKLIK</sequence>
<dbReference type="PROSITE" id="PS51257">
    <property type="entry name" value="PROKAR_LIPOPROTEIN"/>
    <property type="match status" value="1"/>
</dbReference>
<evidence type="ECO:0000256" key="3">
    <source>
        <dbReference type="ARBA" id="ARBA00022692"/>
    </source>
</evidence>
<comment type="caution">
    <text evidence="8">The sequence shown here is derived from an EMBL/GenBank/DDBJ whole genome shotgun (WGS) entry which is preliminary data.</text>
</comment>
<dbReference type="PANTHER" id="PTHR21716">
    <property type="entry name" value="TRANSMEMBRANE PROTEIN"/>
    <property type="match status" value="1"/>
</dbReference>
<name>A0A2N2E1G2_9BACT</name>
<comment type="subcellular location">
    <subcellularLocation>
        <location evidence="1">Membrane</location>
        <topology evidence="1">Multi-pass membrane protein</topology>
    </subcellularLocation>
</comment>
<feature type="transmembrane region" description="Helical" evidence="7">
    <location>
        <begin position="31"/>
        <end position="47"/>
    </location>
</feature>
<feature type="transmembrane region" description="Helical" evidence="7">
    <location>
        <begin position="160"/>
        <end position="176"/>
    </location>
</feature>
<evidence type="ECO:0000256" key="5">
    <source>
        <dbReference type="ARBA" id="ARBA00023136"/>
    </source>
</evidence>
<keyword evidence="4 7" id="KW-1133">Transmembrane helix</keyword>
<evidence type="ECO:0000256" key="4">
    <source>
        <dbReference type="ARBA" id="ARBA00022989"/>
    </source>
</evidence>